<protein>
    <submittedName>
        <fullName evidence="1">Uncharacterized protein</fullName>
    </submittedName>
</protein>
<accession>T1JN99</accession>
<keyword evidence="2" id="KW-1185">Reference proteome</keyword>
<reference evidence="1" key="2">
    <citation type="submission" date="2015-02" db="UniProtKB">
        <authorList>
            <consortium name="EnsemblMetazoa"/>
        </authorList>
    </citation>
    <scope>IDENTIFICATION</scope>
</reference>
<dbReference type="EMBL" id="JH430856">
    <property type="status" value="NOT_ANNOTATED_CDS"/>
    <property type="molecule type" value="Genomic_DNA"/>
</dbReference>
<dbReference type="AlphaFoldDB" id="T1JN99"/>
<dbReference type="Proteomes" id="UP000014500">
    <property type="component" value="Unassembled WGS sequence"/>
</dbReference>
<dbReference type="HOGENOM" id="CLU_2852502_0_0_1"/>
<dbReference type="EnsemblMetazoa" id="SMAR015328-RA">
    <property type="protein sequence ID" value="SMAR015328-PA"/>
    <property type="gene ID" value="SMAR015328"/>
</dbReference>
<proteinExistence type="predicted"/>
<evidence type="ECO:0000313" key="2">
    <source>
        <dbReference type="Proteomes" id="UP000014500"/>
    </source>
</evidence>
<organism evidence="1 2">
    <name type="scientific">Strigamia maritima</name>
    <name type="common">European centipede</name>
    <name type="synonym">Geophilus maritimus</name>
    <dbReference type="NCBI Taxonomy" id="126957"/>
    <lineage>
        <taxon>Eukaryota</taxon>
        <taxon>Metazoa</taxon>
        <taxon>Ecdysozoa</taxon>
        <taxon>Arthropoda</taxon>
        <taxon>Myriapoda</taxon>
        <taxon>Chilopoda</taxon>
        <taxon>Pleurostigmophora</taxon>
        <taxon>Geophilomorpha</taxon>
        <taxon>Linotaeniidae</taxon>
        <taxon>Strigamia</taxon>
    </lineage>
</organism>
<reference evidence="2" key="1">
    <citation type="submission" date="2011-05" db="EMBL/GenBank/DDBJ databases">
        <authorList>
            <person name="Richards S.R."/>
            <person name="Qu J."/>
            <person name="Jiang H."/>
            <person name="Jhangiani S.N."/>
            <person name="Agravi P."/>
            <person name="Goodspeed R."/>
            <person name="Gross S."/>
            <person name="Mandapat C."/>
            <person name="Jackson L."/>
            <person name="Mathew T."/>
            <person name="Pu L."/>
            <person name="Thornton R."/>
            <person name="Saada N."/>
            <person name="Wilczek-Boney K.B."/>
            <person name="Lee S."/>
            <person name="Kovar C."/>
            <person name="Wu Y."/>
            <person name="Scherer S.E."/>
            <person name="Worley K.C."/>
            <person name="Muzny D.M."/>
            <person name="Gibbs R."/>
        </authorList>
    </citation>
    <scope>NUCLEOTIDE SEQUENCE</scope>
    <source>
        <strain evidence="2">Brora</strain>
    </source>
</reference>
<evidence type="ECO:0000313" key="1">
    <source>
        <dbReference type="EnsemblMetazoa" id="SMAR015328-PA"/>
    </source>
</evidence>
<sequence>MTNSELTTKHGAMKCSNFKFQFTFPNTCNVTLLDNVDWVRLLSSSEERNGRIAVKPDVKPADFIW</sequence>
<name>T1JN99_STRMM</name>